<evidence type="ECO:0000256" key="4">
    <source>
        <dbReference type="ARBA" id="ARBA00022857"/>
    </source>
</evidence>
<feature type="binding site" evidence="9 11">
    <location>
        <begin position="111"/>
        <end position="113"/>
    </location>
    <ligand>
        <name>substrate</name>
    </ligand>
</feature>
<evidence type="ECO:0000256" key="11">
    <source>
        <dbReference type="PIRSR" id="PIRSR000445-2"/>
    </source>
</evidence>
<dbReference type="Proteomes" id="UP000214975">
    <property type="component" value="Chromosome"/>
</dbReference>
<protein>
    <recommendedName>
        <fullName evidence="8 9">Glutamyl-tRNA reductase</fullName>
        <shortName evidence="9">GluTR</shortName>
        <ecNumber evidence="3 9">1.2.1.70</ecNumber>
    </recommendedName>
</protein>
<dbReference type="Gene3D" id="3.40.50.720">
    <property type="entry name" value="NAD(P)-binding Rossmann-like Domain"/>
    <property type="match status" value="1"/>
</dbReference>
<evidence type="ECO:0000313" key="18">
    <source>
        <dbReference type="EMBL" id="AST58839.1"/>
    </source>
</evidence>
<dbReference type="InterPro" id="IPR036343">
    <property type="entry name" value="GluRdtase_N_sf"/>
</dbReference>
<evidence type="ECO:0000256" key="14">
    <source>
        <dbReference type="RuleBase" id="RU000584"/>
    </source>
</evidence>
<proteinExistence type="inferred from homology"/>
<evidence type="ECO:0000313" key="19">
    <source>
        <dbReference type="Proteomes" id="UP000214975"/>
    </source>
</evidence>
<evidence type="ECO:0000259" key="17">
    <source>
        <dbReference type="Pfam" id="PF05201"/>
    </source>
</evidence>
<evidence type="ECO:0000256" key="1">
    <source>
        <dbReference type="ARBA" id="ARBA00005059"/>
    </source>
</evidence>
<dbReference type="PANTHER" id="PTHR43013:SF1">
    <property type="entry name" value="GLUTAMYL-TRNA REDUCTASE"/>
    <property type="match status" value="1"/>
</dbReference>
<comment type="similarity">
    <text evidence="2 9 14">Belongs to the glutamyl-tRNA reductase family.</text>
</comment>
<dbReference type="CDD" id="cd05213">
    <property type="entry name" value="NAD_bind_Glutamyl_tRNA_reduct"/>
    <property type="match status" value="1"/>
</dbReference>
<comment type="subunit">
    <text evidence="9">Homodimer.</text>
</comment>
<dbReference type="Pfam" id="PF01488">
    <property type="entry name" value="Shikimate_DH"/>
    <property type="match status" value="1"/>
</dbReference>
<gene>
    <name evidence="9" type="primary">hemA</name>
    <name evidence="18" type="ORF">Thert_03062</name>
</gene>
<dbReference type="RefSeq" id="WP_094397938.1">
    <property type="nucleotide sequence ID" value="NZ_CP016893.1"/>
</dbReference>
<name>A0A223I2B8_THETR</name>
<dbReference type="EMBL" id="CP016893">
    <property type="protein sequence ID" value="AST58839.1"/>
    <property type="molecule type" value="Genomic_DNA"/>
</dbReference>
<evidence type="ECO:0000256" key="12">
    <source>
        <dbReference type="PIRSR" id="PIRSR000445-3"/>
    </source>
</evidence>
<evidence type="ECO:0000256" key="8">
    <source>
        <dbReference type="ARBA" id="ARBA00068659"/>
    </source>
</evidence>
<dbReference type="PIRSF" id="PIRSF000445">
    <property type="entry name" value="4pyrrol_synth_GluRdtase"/>
    <property type="match status" value="1"/>
</dbReference>
<evidence type="ECO:0000259" key="15">
    <source>
        <dbReference type="Pfam" id="PF00745"/>
    </source>
</evidence>
<evidence type="ECO:0000256" key="5">
    <source>
        <dbReference type="ARBA" id="ARBA00023002"/>
    </source>
</evidence>
<dbReference type="InterPro" id="IPR000343">
    <property type="entry name" value="4pyrrol_synth_GluRdtase"/>
</dbReference>
<dbReference type="AlphaFoldDB" id="A0A223I2B8"/>
<dbReference type="PROSITE" id="PS00747">
    <property type="entry name" value="GLUTR"/>
    <property type="match status" value="1"/>
</dbReference>
<dbReference type="InterPro" id="IPR015895">
    <property type="entry name" value="4pyrrol_synth_GluRdtase_N"/>
</dbReference>
<dbReference type="Pfam" id="PF05201">
    <property type="entry name" value="GlutR_N"/>
    <property type="match status" value="1"/>
</dbReference>
<evidence type="ECO:0000256" key="3">
    <source>
        <dbReference type="ARBA" id="ARBA00012970"/>
    </source>
</evidence>
<dbReference type="Pfam" id="PF00745">
    <property type="entry name" value="GlutR_dimer"/>
    <property type="match status" value="1"/>
</dbReference>
<dbReference type="GO" id="GO:0019353">
    <property type="term" value="P:protoporphyrinogen IX biosynthetic process from glutamate"/>
    <property type="evidence" value="ECO:0007669"/>
    <property type="project" value="TreeGrafter"/>
</dbReference>
<feature type="domain" description="Tetrapyrrole biosynthesis glutamyl-tRNA reductase dimerisation" evidence="15">
    <location>
        <begin position="315"/>
        <end position="394"/>
    </location>
</feature>
<dbReference type="HAMAP" id="MF_00087">
    <property type="entry name" value="Glu_tRNA_reductase"/>
    <property type="match status" value="1"/>
</dbReference>
<evidence type="ECO:0000256" key="6">
    <source>
        <dbReference type="ARBA" id="ARBA00023244"/>
    </source>
</evidence>
<dbReference type="SUPFAM" id="SSF69075">
    <property type="entry name" value="Glutamyl tRNA-reductase dimerization domain"/>
    <property type="match status" value="1"/>
</dbReference>
<dbReference type="PANTHER" id="PTHR43013">
    <property type="entry name" value="GLUTAMYL-TRNA REDUCTASE"/>
    <property type="match status" value="1"/>
</dbReference>
<dbReference type="InterPro" id="IPR018214">
    <property type="entry name" value="GluRdtase_CS"/>
</dbReference>
<sequence>MDINNIKMVGIDQSIPIEIREKVSFNRDIADVLQKLKNVGLDEIVILSTCHRSEIYFYSESIGLERIKDFYVEHFKLEDDFKNYLYGISGIKVVEHIFRVACGLESMVVGEDQILGQVKDALNISQISKASGKILNKLFRDAITLGKKARTDTGIKNFSSSISHIAVKFIQDVFKDIKGKKAFVIGTGEMGKIAIKNLIAKGVNVCVSNRTHSRAQNLKEEIPEIDVVPYEDKYEQIAKSDIVISATNAPHYTVCYDKFINVYDGKRICMVDIALPRDIDPTIAEIDGVSLYTIDDLRKTAEENRKKRIDVIKDIEKMIFDKKAEFNDWFKTIKIEPYIKKVNIYSHNICDIEFERLVNKLEGATERDKENIRISLKRVADKMSNMMISHIKKDVLMNDDISFNEDRREENI</sequence>
<keyword evidence="6 9" id="KW-0627">Porphyrin biosynthesis</keyword>
<reference evidence="18 19" key="1">
    <citation type="submission" date="2016-08" db="EMBL/GenBank/DDBJ databases">
        <title>A novel genetic cassette of butanologenic Thermoanaerobacterium thermosaccharolyticum that directly convert cellulose to butanol.</title>
        <authorList>
            <person name="Li T."/>
            <person name="He J."/>
        </authorList>
    </citation>
    <scope>NUCLEOTIDE SEQUENCE [LARGE SCALE GENOMIC DNA]</scope>
    <source>
        <strain evidence="18 19">TG57</strain>
    </source>
</reference>
<comment type="function">
    <text evidence="9">Catalyzes the NADPH-dependent reduction of glutamyl-tRNA(Glu) to glutamate 1-semialdehyde (GSA).</text>
</comment>
<dbReference type="FunFam" id="3.40.50.720:FF:000031">
    <property type="entry name" value="Glutamyl-tRNA reductase"/>
    <property type="match status" value="1"/>
</dbReference>
<dbReference type="InterPro" id="IPR036453">
    <property type="entry name" value="GluRdtase_dimer_dom_sf"/>
</dbReference>
<dbReference type="GO" id="GO:0008883">
    <property type="term" value="F:glutamyl-tRNA reductase activity"/>
    <property type="evidence" value="ECO:0007669"/>
    <property type="project" value="UniProtKB-UniRule"/>
</dbReference>
<dbReference type="EC" id="1.2.1.70" evidence="3 9"/>
<comment type="domain">
    <text evidence="9">Possesses an unusual extended V-shaped dimeric structure with each monomer consisting of three distinct domains arranged along a curved 'spinal' alpha-helix. The N-terminal catalytic domain specifically recognizes the glutamate moiety of the substrate. The second domain is the NADPH-binding domain, and the third C-terminal domain is responsible for dimerization.</text>
</comment>
<organism evidence="18 19">
    <name type="scientific">Thermoanaerobacterium thermosaccharolyticum</name>
    <name type="common">Clostridium thermosaccharolyticum</name>
    <dbReference type="NCBI Taxonomy" id="1517"/>
    <lineage>
        <taxon>Bacteria</taxon>
        <taxon>Bacillati</taxon>
        <taxon>Bacillota</taxon>
        <taxon>Clostridia</taxon>
        <taxon>Thermoanaerobacterales</taxon>
        <taxon>Thermoanaerobacteraceae</taxon>
        <taxon>Thermoanaerobacterium</taxon>
    </lineage>
</organism>
<feature type="domain" description="Glutamyl-tRNA reductase N-terminal" evidence="17">
    <location>
        <begin position="13"/>
        <end position="153"/>
    </location>
</feature>
<dbReference type="InterPro" id="IPR036291">
    <property type="entry name" value="NAD(P)-bd_dom_sf"/>
</dbReference>
<feature type="active site" description="Nucleophile" evidence="9 10">
    <location>
        <position position="50"/>
    </location>
</feature>
<keyword evidence="5 9" id="KW-0560">Oxidoreductase</keyword>
<feature type="binding site" evidence="9 12">
    <location>
        <begin position="186"/>
        <end position="191"/>
    </location>
    <ligand>
        <name>NADP(+)</name>
        <dbReference type="ChEBI" id="CHEBI:58349"/>
    </ligand>
</feature>
<comment type="pathway">
    <text evidence="1 9 14">Porphyrin-containing compound metabolism; protoporphyrin-IX biosynthesis; 5-aminolevulinate from L-glutamyl-tRNA(Glu): step 1/2.</text>
</comment>
<accession>A0A223I2B8</accession>
<dbReference type="InterPro" id="IPR015896">
    <property type="entry name" value="4pyrrol_synth_GluRdtase_dimer"/>
</dbReference>
<evidence type="ECO:0000256" key="2">
    <source>
        <dbReference type="ARBA" id="ARBA00005916"/>
    </source>
</evidence>
<feature type="binding site" evidence="9 11">
    <location>
        <position position="106"/>
    </location>
    <ligand>
        <name>substrate</name>
    </ligand>
</feature>
<dbReference type="SUPFAM" id="SSF69742">
    <property type="entry name" value="Glutamyl tRNA-reductase catalytic, N-terminal domain"/>
    <property type="match status" value="1"/>
</dbReference>
<dbReference type="NCBIfam" id="TIGR01035">
    <property type="entry name" value="hemA"/>
    <property type="match status" value="1"/>
</dbReference>
<dbReference type="SUPFAM" id="SSF51735">
    <property type="entry name" value="NAD(P)-binding Rossmann-fold domains"/>
    <property type="match status" value="1"/>
</dbReference>
<comment type="catalytic activity">
    <reaction evidence="7 9 14">
        <text>(S)-4-amino-5-oxopentanoate + tRNA(Glu) + NADP(+) = L-glutamyl-tRNA(Glu) + NADPH + H(+)</text>
        <dbReference type="Rhea" id="RHEA:12344"/>
        <dbReference type="Rhea" id="RHEA-COMP:9663"/>
        <dbReference type="Rhea" id="RHEA-COMP:9680"/>
        <dbReference type="ChEBI" id="CHEBI:15378"/>
        <dbReference type="ChEBI" id="CHEBI:57501"/>
        <dbReference type="ChEBI" id="CHEBI:57783"/>
        <dbReference type="ChEBI" id="CHEBI:58349"/>
        <dbReference type="ChEBI" id="CHEBI:78442"/>
        <dbReference type="ChEBI" id="CHEBI:78520"/>
        <dbReference type="EC" id="1.2.1.70"/>
    </reaction>
</comment>
<dbReference type="Gene3D" id="3.30.460.30">
    <property type="entry name" value="Glutamyl-tRNA reductase, N-terminal domain"/>
    <property type="match status" value="1"/>
</dbReference>
<dbReference type="InterPro" id="IPR006151">
    <property type="entry name" value="Shikm_DH/Glu-tRNA_Rdtase"/>
</dbReference>
<evidence type="ECO:0000256" key="7">
    <source>
        <dbReference type="ARBA" id="ARBA00047464"/>
    </source>
</evidence>
<dbReference type="UniPathway" id="UPA00251">
    <property type="reaction ID" value="UER00316"/>
</dbReference>
<feature type="binding site" evidence="9 11">
    <location>
        <begin position="49"/>
        <end position="52"/>
    </location>
    <ligand>
        <name>substrate</name>
    </ligand>
</feature>
<keyword evidence="4 9" id="KW-0521">NADP</keyword>
<feature type="site" description="Important for activity" evidence="9 13">
    <location>
        <position position="96"/>
    </location>
</feature>
<evidence type="ECO:0000256" key="10">
    <source>
        <dbReference type="PIRSR" id="PIRSR000445-1"/>
    </source>
</evidence>
<feature type="binding site" evidence="9 11">
    <location>
        <position position="117"/>
    </location>
    <ligand>
        <name>substrate</name>
    </ligand>
</feature>
<evidence type="ECO:0000259" key="16">
    <source>
        <dbReference type="Pfam" id="PF01488"/>
    </source>
</evidence>
<evidence type="ECO:0000256" key="9">
    <source>
        <dbReference type="HAMAP-Rule" id="MF_00087"/>
    </source>
</evidence>
<comment type="miscellaneous">
    <text evidence="9">During catalysis, the active site Cys acts as a nucleophile attacking the alpha-carbonyl group of tRNA-bound glutamate with the formation of a thioester intermediate between enzyme and glutamate, and the concomitant release of tRNA(Glu). The thioester intermediate is finally reduced by direct hydride transfer from NADPH, to form the product GSA.</text>
</comment>
<evidence type="ECO:0000256" key="13">
    <source>
        <dbReference type="PIRSR" id="PIRSR000445-4"/>
    </source>
</evidence>
<dbReference type="GO" id="GO:0050661">
    <property type="term" value="F:NADP binding"/>
    <property type="evidence" value="ECO:0007669"/>
    <property type="project" value="InterPro"/>
</dbReference>
<feature type="domain" description="Quinate/shikimate 5-dehydrogenase/glutamyl-tRNA reductase" evidence="16">
    <location>
        <begin position="171"/>
        <end position="299"/>
    </location>
</feature>
<dbReference type="FunFam" id="3.30.460.30:FF:000001">
    <property type="entry name" value="Glutamyl-tRNA reductase"/>
    <property type="match status" value="1"/>
</dbReference>